<evidence type="ECO:0008006" key="3">
    <source>
        <dbReference type="Google" id="ProtNLM"/>
    </source>
</evidence>
<dbReference type="EMBL" id="NIRR01000017">
    <property type="protein sequence ID" value="OWP62988.1"/>
    <property type="molecule type" value="Genomic_DNA"/>
</dbReference>
<sequence>MLGSCQRPETATDTPASAAVPVTTEAAARAAVGSYVQALPEHDLYQTDSASVMEAGAQFQVLVPRTDWAGRMPNKAAFNVDKQTGAVTEQLVK</sequence>
<evidence type="ECO:0000313" key="2">
    <source>
        <dbReference type="Proteomes" id="UP000197277"/>
    </source>
</evidence>
<accession>A0A246FKC2</accession>
<keyword evidence="2" id="KW-1185">Reference proteome</keyword>
<organism evidence="1 2">
    <name type="scientific">Hymenobacter amundsenii</name>
    <dbReference type="NCBI Taxonomy" id="2006685"/>
    <lineage>
        <taxon>Bacteria</taxon>
        <taxon>Pseudomonadati</taxon>
        <taxon>Bacteroidota</taxon>
        <taxon>Cytophagia</taxon>
        <taxon>Cytophagales</taxon>
        <taxon>Hymenobacteraceae</taxon>
        <taxon>Hymenobacter</taxon>
    </lineage>
</organism>
<reference evidence="1 2" key="1">
    <citation type="submission" date="2017-06" db="EMBL/GenBank/DDBJ databases">
        <title>Hymenobacter amundsenii sp. nov. isolated from regoliths in Antarctica.</title>
        <authorList>
            <person name="Sedlacek I."/>
            <person name="Kralova S."/>
            <person name="Pantucek R."/>
            <person name="Svec P."/>
            <person name="Holochova P."/>
            <person name="Stankova E."/>
            <person name="Vrbovska V."/>
            <person name="Busse H.-J."/>
        </authorList>
    </citation>
    <scope>NUCLEOTIDE SEQUENCE [LARGE SCALE GENOMIC DNA]</scope>
    <source>
        <strain evidence="1 2">CCM 8682</strain>
    </source>
</reference>
<protein>
    <recommendedName>
        <fullName evidence="3">PepSY domain-containing protein</fullName>
    </recommendedName>
</protein>
<name>A0A246FKC2_9BACT</name>
<evidence type="ECO:0000313" key="1">
    <source>
        <dbReference type="EMBL" id="OWP62988.1"/>
    </source>
</evidence>
<dbReference type="Proteomes" id="UP000197277">
    <property type="component" value="Unassembled WGS sequence"/>
</dbReference>
<comment type="caution">
    <text evidence="1">The sequence shown here is derived from an EMBL/GenBank/DDBJ whole genome shotgun (WGS) entry which is preliminary data.</text>
</comment>
<dbReference type="AlphaFoldDB" id="A0A246FKC2"/>
<gene>
    <name evidence="1" type="ORF">CDA63_11430</name>
</gene>
<proteinExistence type="predicted"/>